<sequence length="150" mass="17521">MSCANPNLWYGKNHTHHSQFSDSEFLEAFENGSLNPKLFNHEAHLRLAWINIQNHGEQIAVEKTCSGIKHFDVIYGKGDKFHTTITVAAVKVVYHFMKKSKSTDFFDFMEEFPRLRVAFKELLEQHYSSDMFCNKQAKTDYIRPDVLPFD</sequence>
<proteinExistence type="predicted"/>
<comment type="caution">
    <text evidence="1">The sequence shown here is derived from an EMBL/GenBank/DDBJ whole genome shotgun (WGS) entry which is preliminary data.</text>
</comment>
<dbReference type="EMBL" id="JBHUHU010000001">
    <property type="protein sequence ID" value="MFD2098715.1"/>
    <property type="molecule type" value="Genomic_DNA"/>
</dbReference>
<gene>
    <name evidence="1" type="ORF">ACFSJE_02945</name>
</gene>
<accession>A0ABW4XT45</accession>
<dbReference type="Proteomes" id="UP001597342">
    <property type="component" value="Unassembled WGS sequence"/>
</dbReference>
<name>A0ABW4XT45_9FLAO</name>
<dbReference type="RefSeq" id="WP_379829486.1">
    <property type="nucleotide sequence ID" value="NZ_JBHUHU010000001.1"/>
</dbReference>
<evidence type="ECO:0000313" key="1">
    <source>
        <dbReference type="EMBL" id="MFD2098715.1"/>
    </source>
</evidence>
<organism evidence="1 2">
    <name type="scientific">Flagellimonas iocasae</name>
    <dbReference type="NCBI Taxonomy" id="2055905"/>
    <lineage>
        <taxon>Bacteria</taxon>
        <taxon>Pseudomonadati</taxon>
        <taxon>Bacteroidota</taxon>
        <taxon>Flavobacteriia</taxon>
        <taxon>Flavobacteriales</taxon>
        <taxon>Flavobacteriaceae</taxon>
        <taxon>Flagellimonas</taxon>
    </lineage>
</organism>
<keyword evidence="2" id="KW-1185">Reference proteome</keyword>
<reference evidence="2" key="1">
    <citation type="journal article" date="2019" name="Int. J. Syst. Evol. Microbiol.">
        <title>The Global Catalogue of Microorganisms (GCM) 10K type strain sequencing project: providing services to taxonomists for standard genome sequencing and annotation.</title>
        <authorList>
            <consortium name="The Broad Institute Genomics Platform"/>
            <consortium name="The Broad Institute Genome Sequencing Center for Infectious Disease"/>
            <person name="Wu L."/>
            <person name="Ma J."/>
        </authorList>
    </citation>
    <scope>NUCLEOTIDE SEQUENCE [LARGE SCALE GENOMIC DNA]</scope>
    <source>
        <strain evidence="2">JCM 3389</strain>
    </source>
</reference>
<evidence type="ECO:0000313" key="2">
    <source>
        <dbReference type="Proteomes" id="UP001597342"/>
    </source>
</evidence>
<protein>
    <submittedName>
        <fullName evidence="1">Uncharacterized protein</fullName>
    </submittedName>
</protein>